<reference evidence="2 3" key="1">
    <citation type="submission" date="2020-06" db="EMBL/GenBank/DDBJ databases">
        <authorList>
            <person name="Criscuolo A."/>
        </authorList>
    </citation>
    <scope>NUCLEOTIDE SEQUENCE [LARGE SCALE GENOMIC DNA]</scope>
    <source>
        <strain evidence="2">PXU-55</strain>
    </source>
</reference>
<gene>
    <name evidence="2" type="ORF">FLAPXU55_02080</name>
</gene>
<dbReference type="InterPro" id="IPR025359">
    <property type="entry name" value="SduA_C"/>
</dbReference>
<comment type="caution">
    <text evidence="2">The sequence shown here is derived from an EMBL/GenBank/DDBJ whole genome shotgun (WGS) entry which is preliminary data.</text>
</comment>
<dbReference type="Pfam" id="PF14082">
    <property type="entry name" value="SduA_C"/>
    <property type="match status" value="1"/>
</dbReference>
<dbReference type="AlphaFoldDB" id="A0A9N8J2R3"/>
<dbReference type="Proteomes" id="UP000533639">
    <property type="component" value="Unassembled WGS sequence"/>
</dbReference>
<protein>
    <recommendedName>
        <fullName evidence="1">Shedu protein SduA C-terminal domain-containing protein</fullName>
    </recommendedName>
</protein>
<evidence type="ECO:0000259" key="1">
    <source>
        <dbReference type="Pfam" id="PF14082"/>
    </source>
</evidence>
<name>A0A9N8J2R3_9FLAO</name>
<evidence type="ECO:0000313" key="2">
    <source>
        <dbReference type="EMBL" id="CAC9974383.1"/>
    </source>
</evidence>
<feature type="domain" description="Shedu protein SduA C-terminal" evidence="1">
    <location>
        <begin position="242"/>
        <end position="399"/>
    </location>
</feature>
<evidence type="ECO:0000313" key="3">
    <source>
        <dbReference type="Proteomes" id="UP000533639"/>
    </source>
</evidence>
<accession>A0A9N8J2R3</accession>
<dbReference type="EMBL" id="CAIJDE010000040">
    <property type="protein sequence ID" value="CAC9974383.1"/>
    <property type="molecule type" value="Genomic_DNA"/>
</dbReference>
<sequence length="415" mass="47533">MKGIKLIENKKLATKSTFIVEINGNKTKFLAKEILSNGTIKYYPFYENDGKIEHKYKSIVCISIESKTIIKSGISVNEAKGFGFTSPKGVSNFFYFFQEKFPTINEILITSNQETKIEKTKLILNVKDFNAIEKRTGGFVENKKNESQNLYQSILHKLLPSEIDPPTKSNYVSGTLQSFIDRYTNIKFSKEETEELTDMLINSGLPHETLIAAKTEFDIVYIEDIVNEYKENLKQTTDTATLEEKWHQFFKKHTWIFSQIFSFPAVFLGEKVNVGGHNITGSKDKIVDFLYRNKINNNIAFIEIKTHLTTLVAATEYRNDLYPVSNQLTGAIIQVLDQKNTLLKNYHTIVGNEAESLNSICVVIAGDTSKYKKKGQGSSFELFRWSNKDVLIIPFNELLEKIENLLDLFKKKKID</sequence>
<dbReference type="RefSeq" id="WP_180857597.1">
    <property type="nucleotide sequence ID" value="NZ_CAIJDE010000040.1"/>
</dbReference>
<keyword evidence="3" id="KW-1185">Reference proteome</keyword>
<organism evidence="2 3">
    <name type="scientific">Flavobacterium panici</name>
    <dbReference type="NCBI Taxonomy" id="2654843"/>
    <lineage>
        <taxon>Bacteria</taxon>
        <taxon>Pseudomonadati</taxon>
        <taxon>Bacteroidota</taxon>
        <taxon>Flavobacteriia</taxon>
        <taxon>Flavobacteriales</taxon>
        <taxon>Flavobacteriaceae</taxon>
        <taxon>Flavobacterium</taxon>
    </lineage>
</organism>
<proteinExistence type="predicted"/>